<evidence type="ECO:0000313" key="2">
    <source>
        <dbReference type="Proteomes" id="UP001595625"/>
    </source>
</evidence>
<gene>
    <name evidence="1" type="ORF">ACFOEJ_12020</name>
</gene>
<dbReference type="Pfam" id="PF13797">
    <property type="entry name" value="Post_transc_reg"/>
    <property type="match status" value="1"/>
</dbReference>
<dbReference type="RefSeq" id="WP_084246251.1">
    <property type="nucleotide sequence ID" value="NZ_CANNGD010000003.1"/>
</dbReference>
<evidence type="ECO:0000313" key="1">
    <source>
        <dbReference type="EMBL" id="MFC3211805.1"/>
    </source>
</evidence>
<protein>
    <submittedName>
        <fullName evidence="1">Post-transcriptional regulator</fullName>
    </submittedName>
</protein>
<keyword evidence="2" id="KW-1185">Reference proteome</keyword>
<dbReference type="InterPro" id="IPR025716">
    <property type="entry name" value="Post-transcriptional_regulator"/>
</dbReference>
<proteinExistence type="predicted"/>
<sequence>MPKYTEQYDVVLPFLESKCEEFQFSDYDTFTPEDIWQYLIKKKWRKKDIGDMPLHEMVNEIMEMRASEFVAYHQIEGFKGDNWFSGENSDDLEQLLRPTQKKPK</sequence>
<name>A0ABV7KQM2_PLAOK</name>
<dbReference type="Proteomes" id="UP001595625">
    <property type="component" value="Unassembled WGS sequence"/>
</dbReference>
<dbReference type="EMBL" id="JBHRUJ010000016">
    <property type="protein sequence ID" value="MFC3211805.1"/>
    <property type="molecule type" value="Genomic_DNA"/>
</dbReference>
<comment type="caution">
    <text evidence="1">The sequence shown here is derived from an EMBL/GenBank/DDBJ whole genome shotgun (WGS) entry which is preliminary data.</text>
</comment>
<organism evidence="1 2">
    <name type="scientific">Planomicrobium okeanokoites</name>
    <name type="common">Planococcus okeanokoites</name>
    <name type="synonym">Flavobacterium okeanokoites</name>
    <dbReference type="NCBI Taxonomy" id="244"/>
    <lineage>
        <taxon>Bacteria</taxon>
        <taxon>Bacillati</taxon>
        <taxon>Bacillota</taxon>
        <taxon>Bacilli</taxon>
        <taxon>Bacillales</taxon>
        <taxon>Caryophanaceae</taxon>
        <taxon>Planomicrobium</taxon>
    </lineage>
</organism>
<accession>A0ABV7KQM2</accession>
<reference evidence="2" key="1">
    <citation type="journal article" date="2019" name="Int. J. Syst. Evol. Microbiol.">
        <title>The Global Catalogue of Microorganisms (GCM) 10K type strain sequencing project: providing services to taxonomists for standard genome sequencing and annotation.</title>
        <authorList>
            <consortium name="The Broad Institute Genomics Platform"/>
            <consortium name="The Broad Institute Genome Sequencing Center for Infectious Disease"/>
            <person name="Wu L."/>
            <person name="Ma J."/>
        </authorList>
    </citation>
    <scope>NUCLEOTIDE SEQUENCE [LARGE SCALE GENOMIC DNA]</scope>
    <source>
        <strain evidence="2">CCM 320</strain>
    </source>
</reference>